<organism evidence="1 2">
    <name type="scientific">Thermococcus litoralis (strain ATCC 51850 / DSM 5473 / JCM 8560 / NS-C)</name>
    <dbReference type="NCBI Taxonomy" id="523849"/>
    <lineage>
        <taxon>Archaea</taxon>
        <taxon>Methanobacteriati</taxon>
        <taxon>Methanobacteriota</taxon>
        <taxon>Thermococci</taxon>
        <taxon>Thermococcales</taxon>
        <taxon>Thermococcaceae</taxon>
        <taxon>Thermococcus</taxon>
    </lineage>
</organism>
<dbReference type="PANTHER" id="PTHR38436:SF1">
    <property type="entry name" value="ESTER CYCLASE"/>
    <property type="match status" value="1"/>
</dbReference>
<evidence type="ECO:0000313" key="2">
    <source>
        <dbReference type="Proteomes" id="UP000015502"/>
    </source>
</evidence>
<dbReference type="KEGG" id="tlt:OCC_09461"/>
<dbReference type="EMBL" id="CP006670">
    <property type="protein sequence ID" value="EHR77643.1"/>
    <property type="molecule type" value="Genomic_DNA"/>
</dbReference>
<dbReference type="PaxDb" id="523849-OCC_09461"/>
<reference evidence="1 2" key="1">
    <citation type="journal article" date="2012" name="J. Bacteriol.">
        <title>Genome sequence of the model hyperthermophilic archaeon Thermococcus litoralis NS-C.</title>
        <authorList>
            <person name="Gardner A.F."/>
            <person name="Kumar S."/>
            <person name="Perler F.B."/>
        </authorList>
    </citation>
    <scope>NUCLEOTIDE SEQUENCE [LARGE SCALE GENOMIC DNA]</scope>
    <source>
        <strain evidence="2">ATCC 51850 / DSM 5473 / JCM 8560 / NS-C</strain>
    </source>
</reference>
<dbReference type="PANTHER" id="PTHR38436">
    <property type="entry name" value="POLYKETIDE CYCLASE SNOAL-LIKE DOMAIN"/>
    <property type="match status" value="1"/>
</dbReference>
<accession>H3ZQR7</accession>
<keyword evidence="2" id="KW-1185">Reference proteome</keyword>
<gene>
    <name evidence="1" type="ORF">OCC_09461</name>
</gene>
<dbReference type="InterPro" id="IPR032710">
    <property type="entry name" value="NTF2-like_dom_sf"/>
</dbReference>
<dbReference type="GeneID" id="55597041"/>
<dbReference type="OrthoDB" id="8685at2157"/>
<evidence type="ECO:0000313" key="1">
    <source>
        <dbReference type="EMBL" id="EHR77643.1"/>
    </source>
</evidence>
<dbReference type="Proteomes" id="UP000015502">
    <property type="component" value="Chromosome"/>
</dbReference>
<dbReference type="InterPro" id="IPR009959">
    <property type="entry name" value="Cyclase_SnoaL-like"/>
</dbReference>
<dbReference type="AlphaFoldDB" id="H3ZQR7"/>
<proteinExistence type="predicted"/>
<dbReference type="SUPFAM" id="SSF54427">
    <property type="entry name" value="NTF2-like"/>
    <property type="match status" value="1"/>
</dbReference>
<dbReference type="STRING" id="523849.OCC_09461"/>
<name>H3ZQR7_THELN</name>
<dbReference type="Gene3D" id="3.10.450.50">
    <property type="match status" value="1"/>
</dbReference>
<protein>
    <submittedName>
        <fullName evidence="1">Polyketide cyclase</fullName>
    </submittedName>
</protein>
<dbReference type="HOGENOM" id="CLU_100997_5_0_2"/>
<dbReference type="RefSeq" id="WP_004069767.1">
    <property type="nucleotide sequence ID" value="NC_022084.1"/>
</dbReference>
<sequence length="139" mass="16264">MSTERKRILQTIIDEIWNRGNVEVIDKFYTPNFKNHHPNIPEVSDFASFKKWVVEVHKTLPDFHATIEDMIAEEDKIAVRWTVTGTQKGEFMGIPPTGKKVRFEGMTVYRFEGDKVAEMWWVSNEIAILRQLGVFPPKR</sequence>
<dbReference type="GO" id="GO:0030638">
    <property type="term" value="P:polyketide metabolic process"/>
    <property type="evidence" value="ECO:0007669"/>
    <property type="project" value="InterPro"/>
</dbReference>
<dbReference type="Pfam" id="PF07366">
    <property type="entry name" value="SnoaL"/>
    <property type="match status" value="1"/>
</dbReference>